<name>A0A9D1N9P3_9FIRM</name>
<dbReference type="NCBIfam" id="NF003589">
    <property type="entry name" value="PRK05254.1-2"/>
    <property type="match status" value="1"/>
</dbReference>
<dbReference type="PANTHER" id="PTHR11264:SF0">
    <property type="entry name" value="URACIL-DNA GLYCOSYLASE"/>
    <property type="match status" value="1"/>
</dbReference>
<dbReference type="NCBIfam" id="NF003591">
    <property type="entry name" value="PRK05254.1-4"/>
    <property type="match status" value="1"/>
</dbReference>
<evidence type="ECO:0000256" key="11">
    <source>
        <dbReference type="RuleBase" id="RU003780"/>
    </source>
</evidence>
<dbReference type="FunFam" id="3.40.470.10:FF:000001">
    <property type="entry name" value="Uracil-DNA glycosylase"/>
    <property type="match status" value="1"/>
</dbReference>
<dbReference type="NCBIfam" id="NF003588">
    <property type="entry name" value="PRK05254.1-1"/>
    <property type="match status" value="1"/>
</dbReference>
<reference evidence="13" key="2">
    <citation type="journal article" date="2021" name="PeerJ">
        <title>Extensive microbial diversity within the chicken gut microbiome revealed by metagenomics and culture.</title>
        <authorList>
            <person name="Gilroy R."/>
            <person name="Ravi A."/>
            <person name="Getino M."/>
            <person name="Pursley I."/>
            <person name="Horton D.L."/>
            <person name="Alikhan N.F."/>
            <person name="Baker D."/>
            <person name="Gharbi K."/>
            <person name="Hall N."/>
            <person name="Watson M."/>
            <person name="Adriaenssens E.M."/>
            <person name="Foster-Nyarko E."/>
            <person name="Jarju S."/>
            <person name="Secka A."/>
            <person name="Antonio M."/>
            <person name="Oren A."/>
            <person name="Chaudhuri R.R."/>
            <person name="La Ragione R."/>
            <person name="Hildebrand F."/>
            <person name="Pallen M.J."/>
        </authorList>
    </citation>
    <scope>NUCLEOTIDE SEQUENCE</scope>
    <source>
        <strain evidence="13">10406</strain>
    </source>
</reference>
<evidence type="ECO:0000256" key="3">
    <source>
        <dbReference type="ARBA" id="ARBA00008184"/>
    </source>
</evidence>
<evidence type="ECO:0000256" key="10">
    <source>
        <dbReference type="PROSITE-ProRule" id="PRU10072"/>
    </source>
</evidence>
<evidence type="ECO:0000256" key="8">
    <source>
        <dbReference type="ARBA" id="ARBA00023204"/>
    </source>
</evidence>
<keyword evidence="8 9" id="KW-0234">DNA repair</keyword>
<dbReference type="InterPro" id="IPR018085">
    <property type="entry name" value="Ura-DNA_Glyclase_AS"/>
</dbReference>
<dbReference type="InterPro" id="IPR002043">
    <property type="entry name" value="UDG_fam1"/>
</dbReference>
<comment type="subcellular location">
    <subcellularLocation>
        <location evidence="9">Cytoplasm</location>
    </subcellularLocation>
</comment>
<keyword evidence="13" id="KW-0326">Glycosidase</keyword>
<evidence type="ECO:0000256" key="1">
    <source>
        <dbReference type="ARBA" id="ARBA00001400"/>
    </source>
</evidence>
<dbReference type="InterPro" id="IPR036895">
    <property type="entry name" value="Uracil-DNA_glycosylase-like_sf"/>
</dbReference>
<keyword evidence="9" id="KW-0963">Cytoplasm</keyword>
<dbReference type="EC" id="3.2.2.27" evidence="4 9"/>
<dbReference type="AlphaFoldDB" id="A0A9D1N9P3"/>
<feature type="domain" description="Uracil-DNA glycosylase-like" evidence="12">
    <location>
        <begin position="49"/>
        <end position="208"/>
    </location>
</feature>
<keyword evidence="7 9" id="KW-0378">Hydrolase</keyword>
<dbReference type="GO" id="GO:0097510">
    <property type="term" value="P:base-excision repair, AP site formation via deaminated base removal"/>
    <property type="evidence" value="ECO:0007669"/>
    <property type="project" value="TreeGrafter"/>
</dbReference>
<dbReference type="SMART" id="SM00986">
    <property type="entry name" value="UDG"/>
    <property type="match status" value="1"/>
</dbReference>
<organism evidence="13 14">
    <name type="scientific">Candidatus Limadaptatus stercoripullorum</name>
    <dbReference type="NCBI Taxonomy" id="2840846"/>
    <lineage>
        <taxon>Bacteria</taxon>
        <taxon>Bacillati</taxon>
        <taxon>Bacillota</taxon>
        <taxon>Clostridia</taxon>
        <taxon>Eubacteriales</taxon>
        <taxon>Candidatus Limadaptatus</taxon>
    </lineage>
</organism>
<dbReference type="GO" id="GO:0004844">
    <property type="term" value="F:uracil DNA N-glycosylase activity"/>
    <property type="evidence" value="ECO:0007669"/>
    <property type="project" value="UniProtKB-UniRule"/>
</dbReference>
<dbReference type="Pfam" id="PF03167">
    <property type="entry name" value="UDG"/>
    <property type="match status" value="1"/>
</dbReference>
<dbReference type="EMBL" id="DVOE01000022">
    <property type="protein sequence ID" value="HIU98532.1"/>
    <property type="molecule type" value="Genomic_DNA"/>
</dbReference>
<evidence type="ECO:0000313" key="14">
    <source>
        <dbReference type="Proteomes" id="UP000886857"/>
    </source>
</evidence>
<evidence type="ECO:0000256" key="2">
    <source>
        <dbReference type="ARBA" id="ARBA00002631"/>
    </source>
</evidence>
<dbReference type="Gene3D" id="3.40.470.10">
    <property type="entry name" value="Uracil-DNA glycosylase-like domain"/>
    <property type="match status" value="1"/>
</dbReference>
<dbReference type="GO" id="GO:0005737">
    <property type="term" value="C:cytoplasm"/>
    <property type="evidence" value="ECO:0007669"/>
    <property type="project" value="UniProtKB-SubCell"/>
</dbReference>
<keyword evidence="6 9" id="KW-0227">DNA damage</keyword>
<dbReference type="NCBIfam" id="TIGR00628">
    <property type="entry name" value="ung"/>
    <property type="match status" value="1"/>
</dbReference>
<evidence type="ECO:0000256" key="5">
    <source>
        <dbReference type="ARBA" id="ARBA00018429"/>
    </source>
</evidence>
<feature type="active site" description="Proton acceptor" evidence="9 10">
    <location>
        <position position="64"/>
    </location>
</feature>
<dbReference type="HAMAP" id="MF_00148">
    <property type="entry name" value="UDG"/>
    <property type="match status" value="1"/>
</dbReference>
<evidence type="ECO:0000256" key="9">
    <source>
        <dbReference type="HAMAP-Rule" id="MF_00148"/>
    </source>
</evidence>
<dbReference type="Proteomes" id="UP000886857">
    <property type="component" value="Unassembled WGS sequence"/>
</dbReference>
<dbReference type="NCBIfam" id="NF003592">
    <property type="entry name" value="PRK05254.1-5"/>
    <property type="match status" value="1"/>
</dbReference>
<sequence length="220" mass="24677">MVHIGNSWDQKLAGVFASEEYLALREFLKEEYRTRVIYPDMKDIFNALVYTPYEKVRVVILGQDPYHGPGQAHGLSFSVRPGVPAPPSLVNIFKEIESELGVRNTSPYLVPWAERGVLLLNAVLTVRAGQAGSHRGRGWEKVTDSVISLLDEREEPVVFMLWGAPARAKKALITSPRHLVLECPHPSPLSAYAGFFGCGHFRKANEFLTEHGLEPIDWRT</sequence>
<comment type="function">
    <text evidence="2 9 11">Excises uracil residues from the DNA which can arise as a result of misincorporation of dUMP residues by DNA polymerase or due to deamination of cytosine.</text>
</comment>
<protein>
    <recommendedName>
        <fullName evidence="5 9">Uracil-DNA glycosylase</fullName>
        <shortName evidence="9">UDG</shortName>
        <ecNumber evidence="4 9">3.2.2.27</ecNumber>
    </recommendedName>
</protein>
<evidence type="ECO:0000256" key="7">
    <source>
        <dbReference type="ARBA" id="ARBA00022801"/>
    </source>
</evidence>
<dbReference type="PANTHER" id="PTHR11264">
    <property type="entry name" value="URACIL-DNA GLYCOSYLASE"/>
    <property type="match status" value="1"/>
</dbReference>
<dbReference type="InterPro" id="IPR005122">
    <property type="entry name" value="Uracil-DNA_glycosylase-like"/>
</dbReference>
<evidence type="ECO:0000259" key="12">
    <source>
        <dbReference type="SMART" id="SM00986"/>
    </source>
</evidence>
<accession>A0A9D1N9P3</accession>
<comment type="caution">
    <text evidence="13">The sequence shown here is derived from an EMBL/GenBank/DDBJ whole genome shotgun (WGS) entry which is preliminary data.</text>
</comment>
<evidence type="ECO:0000256" key="4">
    <source>
        <dbReference type="ARBA" id="ARBA00012030"/>
    </source>
</evidence>
<evidence type="ECO:0000256" key="6">
    <source>
        <dbReference type="ARBA" id="ARBA00022763"/>
    </source>
</evidence>
<dbReference type="PROSITE" id="PS00130">
    <property type="entry name" value="U_DNA_GLYCOSYLASE"/>
    <property type="match status" value="1"/>
</dbReference>
<dbReference type="CDD" id="cd10027">
    <property type="entry name" value="UDG-F1-like"/>
    <property type="match status" value="1"/>
</dbReference>
<dbReference type="SUPFAM" id="SSF52141">
    <property type="entry name" value="Uracil-DNA glycosylase-like"/>
    <property type="match status" value="1"/>
</dbReference>
<gene>
    <name evidence="9" type="primary">ung</name>
    <name evidence="13" type="ORF">IAC73_01650</name>
</gene>
<proteinExistence type="inferred from homology"/>
<reference evidence="13" key="1">
    <citation type="submission" date="2020-10" db="EMBL/GenBank/DDBJ databases">
        <authorList>
            <person name="Gilroy R."/>
        </authorList>
    </citation>
    <scope>NUCLEOTIDE SEQUENCE</scope>
    <source>
        <strain evidence="13">10406</strain>
    </source>
</reference>
<evidence type="ECO:0000313" key="13">
    <source>
        <dbReference type="EMBL" id="HIU98532.1"/>
    </source>
</evidence>
<comment type="catalytic activity">
    <reaction evidence="1 9 11">
        <text>Hydrolyzes single-stranded DNA or mismatched double-stranded DNA and polynucleotides, releasing free uracil.</text>
        <dbReference type="EC" id="3.2.2.27"/>
    </reaction>
</comment>
<comment type="similarity">
    <text evidence="3 9 11">Belongs to the uracil-DNA glycosylase (UDG) superfamily. UNG family.</text>
</comment>
<dbReference type="SMART" id="SM00987">
    <property type="entry name" value="UreE_C"/>
    <property type="match status" value="1"/>
</dbReference>